<evidence type="ECO:0000256" key="2">
    <source>
        <dbReference type="ARBA" id="ARBA00022617"/>
    </source>
</evidence>
<sequence>MGGLIGRVSVPGHAVSPSVGECCVMNRQCPVEIDVSGVRMHAEAEWIRGRGPAVPVVLPGGVRGWAVNRQADIRRLLVDPRVSKDAYRHWPAWAGGEVDDRWPLAIWVSVQNMHTAYGEEHTRLRRPLAAAFTTRRVSDLRPRVEAVVGELLDGLARVGGEGRAVDLRAALAHELPTRIVFELFGIPERSWAPLHKIIKGFFDTAISAEDARRNTADLNATMADLVAHRRRSPGPDLTSALITARDGARGEAPFSEKELLDNLILLFTAGYETSANLISTALYELLRAPDQLALVRAGVASWQDAVEESLRVEAPAAYGLLRFAVEDIDMGEGVVIAQGDPILVSFASAGRDPAVHGPDAARFDVTRSTRAQHLSFGHGTHHCPGATLARLECVVALRRFFTRFPEAALAPGVGGEGRGPARVESFISNGLRELPVVLGRQAAPHPDPGSDPGPGPGYGVEGGSGPGYGVEGGPGPEYGVEGGSGSGSGYRVGGGSGSGSGVGGGSGSGFGSGGGVEGDVGFGVGAGVRAGAGAGAGVGVAGGAGGSVVRVEVRGAGVVAGPVGERVPGVVHVRAPVPVSVQVPDTGSGAGPGAASGSGAGPVSGPGVVGVDAGAGVGVEAVVEAGVGDGVDAGAGVGVGVDAGDVVGGGVVVDGGSVRGSGGGRCPVRGV</sequence>
<evidence type="ECO:0000256" key="7">
    <source>
        <dbReference type="RuleBase" id="RU000461"/>
    </source>
</evidence>
<dbReference type="InterPro" id="IPR001128">
    <property type="entry name" value="Cyt_P450"/>
</dbReference>
<dbReference type="GO" id="GO:0004497">
    <property type="term" value="F:monooxygenase activity"/>
    <property type="evidence" value="ECO:0007669"/>
    <property type="project" value="UniProtKB-KW"/>
</dbReference>
<dbReference type="AlphaFoldDB" id="A0A918RF39"/>
<evidence type="ECO:0000313" key="9">
    <source>
        <dbReference type="EMBL" id="GGZ96544.1"/>
    </source>
</evidence>
<evidence type="ECO:0000256" key="4">
    <source>
        <dbReference type="ARBA" id="ARBA00023002"/>
    </source>
</evidence>
<dbReference type="InterPro" id="IPR017972">
    <property type="entry name" value="Cyt_P450_CS"/>
</dbReference>
<protein>
    <recommendedName>
        <fullName evidence="11">Cytochrome P450</fullName>
    </recommendedName>
</protein>
<evidence type="ECO:0000313" key="10">
    <source>
        <dbReference type="Proteomes" id="UP000634660"/>
    </source>
</evidence>
<proteinExistence type="inferred from homology"/>
<keyword evidence="2 7" id="KW-0349">Heme</keyword>
<evidence type="ECO:0000256" key="3">
    <source>
        <dbReference type="ARBA" id="ARBA00022723"/>
    </source>
</evidence>
<gene>
    <name evidence="9" type="ORF">GCM10010371_65680</name>
</gene>
<dbReference type="Pfam" id="PF00067">
    <property type="entry name" value="p450"/>
    <property type="match status" value="2"/>
</dbReference>
<organism evidence="9 10">
    <name type="scientific">Streptomyces subrutilus</name>
    <dbReference type="NCBI Taxonomy" id="36818"/>
    <lineage>
        <taxon>Bacteria</taxon>
        <taxon>Bacillati</taxon>
        <taxon>Actinomycetota</taxon>
        <taxon>Actinomycetes</taxon>
        <taxon>Kitasatosporales</taxon>
        <taxon>Streptomycetaceae</taxon>
        <taxon>Streptomyces</taxon>
    </lineage>
</organism>
<dbReference type="GO" id="GO:0016705">
    <property type="term" value="F:oxidoreductase activity, acting on paired donors, with incorporation or reduction of molecular oxygen"/>
    <property type="evidence" value="ECO:0007669"/>
    <property type="project" value="InterPro"/>
</dbReference>
<feature type="region of interest" description="Disordered" evidence="8">
    <location>
        <begin position="440"/>
        <end position="505"/>
    </location>
</feature>
<dbReference type="EMBL" id="BMVX01000042">
    <property type="protein sequence ID" value="GGZ96544.1"/>
    <property type="molecule type" value="Genomic_DNA"/>
</dbReference>
<evidence type="ECO:0008006" key="11">
    <source>
        <dbReference type="Google" id="ProtNLM"/>
    </source>
</evidence>
<dbReference type="PROSITE" id="PS00086">
    <property type="entry name" value="CYTOCHROME_P450"/>
    <property type="match status" value="1"/>
</dbReference>
<dbReference type="PANTHER" id="PTHR46696:SF1">
    <property type="entry name" value="CYTOCHROME P450 YJIB-RELATED"/>
    <property type="match status" value="1"/>
</dbReference>
<evidence type="ECO:0000256" key="8">
    <source>
        <dbReference type="SAM" id="MobiDB-lite"/>
    </source>
</evidence>
<dbReference type="Gene3D" id="1.10.630.10">
    <property type="entry name" value="Cytochrome P450"/>
    <property type="match status" value="1"/>
</dbReference>
<reference evidence="9" key="1">
    <citation type="journal article" date="2014" name="Int. J. Syst. Evol. Microbiol.">
        <title>Complete genome sequence of Corynebacterium casei LMG S-19264T (=DSM 44701T), isolated from a smear-ripened cheese.</title>
        <authorList>
            <consortium name="US DOE Joint Genome Institute (JGI-PGF)"/>
            <person name="Walter F."/>
            <person name="Albersmeier A."/>
            <person name="Kalinowski J."/>
            <person name="Ruckert C."/>
        </authorList>
    </citation>
    <scope>NUCLEOTIDE SEQUENCE</scope>
    <source>
        <strain evidence="9">JCM 4834</strain>
    </source>
</reference>
<dbReference type="GO" id="GO:0005506">
    <property type="term" value="F:iron ion binding"/>
    <property type="evidence" value="ECO:0007669"/>
    <property type="project" value="InterPro"/>
</dbReference>
<feature type="compositionally biased region" description="Gly residues" evidence="8">
    <location>
        <begin position="456"/>
        <end position="505"/>
    </location>
</feature>
<evidence type="ECO:0000256" key="1">
    <source>
        <dbReference type="ARBA" id="ARBA00010617"/>
    </source>
</evidence>
<dbReference type="CDD" id="cd11029">
    <property type="entry name" value="CYP107-like"/>
    <property type="match status" value="1"/>
</dbReference>
<keyword evidence="4 7" id="KW-0560">Oxidoreductase</keyword>
<keyword evidence="6 7" id="KW-0503">Monooxygenase</keyword>
<comment type="caution">
    <text evidence="9">The sequence shown here is derived from an EMBL/GenBank/DDBJ whole genome shotgun (WGS) entry which is preliminary data.</text>
</comment>
<evidence type="ECO:0000256" key="6">
    <source>
        <dbReference type="ARBA" id="ARBA00023033"/>
    </source>
</evidence>
<dbReference type="SUPFAM" id="SSF48264">
    <property type="entry name" value="Cytochrome P450"/>
    <property type="match status" value="1"/>
</dbReference>
<dbReference type="InterPro" id="IPR036396">
    <property type="entry name" value="Cyt_P450_sf"/>
</dbReference>
<feature type="compositionally biased region" description="Pro residues" evidence="8">
    <location>
        <begin position="445"/>
        <end position="455"/>
    </location>
</feature>
<dbReference type="PRINTS" id="PR00359">
    <property type="entry name" value="BP450"/>
</dbReference>
<dbReference type="PANTHER" id="PTHR46696">
    <property type="entry name" value="P450, PUTATIVE (EUROFUNG)-RELATED"/>
    <property type="match status" value="1"/>
</dbReference>
<accession>A0A918RF39</accession>
<comment type="similarity">
    <text evidence="1 7">Belongs to the cytochrome P450 family.</text>
</comment>
<dbReference type="GO" id="GO:0020037">
    <property type="term" value="F:heme binding"/>
    <property type="evidence" value="ECO:0007669"/>
    <property type="project" value="InterPro"/>
</dbReference>
<dbReference type="FunFam" id="1.10.630.10:FF:000018">
    <property type="entry name" value="Cytochrome P450 monooxygenase"/>
    <property type="match status" value="1"/>
</dbReference>
<name>A0A918RF39_9ACTN</name>
<evidence type="ECO:0000256" key="5">
    <source>
        <dbReference type="ARBA" id="ARBA00023004"/>
    </source>
</evidence>
<dbReference type="Proteomes" id="UP000634660">
    <property type="component" value="Unassembled WGS sequence"/>
</dbReference>
<keyword evidence="5 7" id="KW-0408">Iron</keyword>
<keyword evidence="3 7" id="KW-0479">Metal-binding</keyword>
<dbReference type="InterPro" id="IPR002397">
    <property type="entry name" value="Cyt_P450_B"/>
</dbReference>
<reference evidence="9" key="2">
    <citation type="submission" date="2020-09" db="EMBL/GenBank/DDBJ databases">
        <authorList>
            <person name="Sun Q."/>
            <person name="Ohkuma M."/>
        </authorList>
    </citation>
    <scope>NUCLEOTIDE SEQUENCE</scope>
    <source>
        <strain evidence="9">JCM 4834</strain>
    </source>
</reference>